<dbReference type="PANTHER" id="PTHR28629:SF4">
    <property type="entry name" value="TRIOKINASE_FMN CYCLASE"/>
    <property type="match status" value="1"/>
</dbReference>
<dbReference type="InterPro" id="IPR050861">
    <property type="entry name" value="Dihydroxyacetone_Kinase"/>
</dbReference>
<dbReference type="GO" id="GO:0005524">
    <property type="term" value="F:ATP binding"/>
    <property type="evidence" value="ECO:0007669"/>
    <property type="project" value="UniProtKB-KW"/>
</dbReference>
<evidence type="ECO:0000256" key="4">
    <source>
        <dbReference type="ARBA" id="ARBA00022840"/>
    </source>
</evidence>
<gene>
    <name evidence="6" type="ORF">SAMN05216259_103449</name>
</gene>
<name>A0A1H0AAH0_9ACTN</name>
<dbReference type="Pfam" id="PF02733">
    <property type="entry name" value="Dak1"/>
    <property type="match status" value="1"/>
</dbReference>
<dbReference type="STRING" id="310781.SAMN05216259_103449"/>
<dbReference type="FunFam" id="3.30.1180.20:FF:000001">
    <property type="entry name" value="Dihydroxyacetone kinase 1"/>
    <property type="match status" value="1"/>
</dbReference>
<dbReference type="SUPFAM" id="SSF82549">
    <property type="entry name" value="DAK1/DegV-like"/>
    <property type="match status" value="1"/>
</dbReference>
<dbReference type="PROSITE" id="PS51481">
    <property type="entry name" value="DHAK"/>
    <property type="match status" value="1"/>
</dbReference>
<organism evidence="6 7">
    <name type="scientific">Actinacidiphila guanduensis</name>
    <dbReference type="NCBI Taxonomy" id="310781"/>
    <lineage>
        <taxon>Bacteria</taxon>
        <taxon>Bacillati</taxon>
        <taxon>Actinomycetota</taxon>
        <taxon>Actinomycetes</taxon>
        <taxon>Kitasatosporales</taxon>
        <taxon>Streptomycetaceae</taxon>
        <taxon>Actinacidiphila</taxon>
    </lineage>
</organism>
<dbReference type="GO" id="GO:0004371">
    <property type="term" value="F:glycerone kinase activity"/>
    <property type="evidence" value="ECO:0007669"/>
    <property type="project" value="InterPro"/>
</dbReference>
<dbReference type="FunFam" id="3.40.50.10440:FF:000001">
    <property type="entry name" value="Dihydroxyacetone kinase, DhaK subunit"/>
    <property type="match status" value="1"/>
</dbReference>
<dbReference type="GO" id="GO:0005829">
    <property type="term" value="C:cytosol"/>
    <property type="evidence" value="ECO:0007669"/>
    <property type="project" value="TreeGrafter"/>
</dbReference>
<keyword evidence="2" id="KW-0547">Nucleotide-binding</keyword>
<evidence type="ECO:0000256" key="2">
    <source>
        <dbReference type="ARBA" id="ARBA00022741"/>
    </source>
</evidence>
<keyword evidence="7" id="KW-1185">Reference proteome</keyword>
<dbReference type="RefSeq" id="WP_093783674.1">
    <property type="nucleotide sequence ID" value="NZ_FNIE01000003.1"/>
</dbReference>
<protein>
    <submittedName>
        <fullName evidence="6">Dihydroxyacetone kinase DhaK subunit</fullName>
    </submittedName>
</protein>
<accession>A0A1H0AAH0</accession>
<dbReference type="NCBIfam" id="TIGR02363">
    <property type="entry name" value="dhaK1"/>
    <property type="match status" value="1"/>
</dbReference>
<dbReference type="EMBL" id="FNIE01000003">
    <property type="protein sequence ID" value="SDN29706.1"/>
    <property type="molecule type" value="Genomic_DNA"/>
</dbReference>
<evidence type="ECO:0000313" key="7">
    <source>
        <dbReference type="Proteomes" id="UP000199341"/>
    </source>
</evidence>
<sequence length="331" mass="35330">MKKFVNDPKNYVAEMLQGLALANPDTLRYVPEYNLIMRADAPQEGKVSIVQGSGSGHEPAHVMSVGPGMLDAACPGDVFAAPPADYVYETVKLVASPKGVLLLVNNYTGDRMAFEMAEELSQADGIDVRTLFVDDDVAVQDSTYTVGRRGVAGNFFVLKAVGAAAERGADLDELVRIGEKVNSVTRTMGMALTACTPPAKGSPLFDLPADKVEMGVGIHGEPGRRREPLQPAEAHVRELLTAVVDDLPFVSGDQVALMANGLGGTPIGELYLVYGLAHRQLAERGIEVRRSYVGEYCTSLDMAGASLTLVRLDDEIADLLAAPAQTPIRVF</sequence>
<keyword evidence="4" id="KW-0067">ATP-binding</keyword>
<evidence type="ECO:0000313" key="6">
    <source>
        <dbReference type="EMBL" id="SDN29706.1"/>
    </source>
</evidence>
<dbReference type="GO" id="GO:0019563">
    <property type="term" value="P:glycerol catabolic process"/>
    <property type="evidence" value="ECO:0007669"/>
    <property type="project" value="TreeGrafter"/>
</dbReference>
<evidence type="ECO:0000259" key="5">
    <source>
        <dbReference type="PROSITE" id="PS51481"/>
    </source>
</evidence>
<dbReference type="Proteomes" id="UP000199341">
    <property type="component" value="Unassembled WGS sequence"/>
</dbReference>
<reference evidence="6 7" key="1">
    <citation type="submission" date="2016-10" db="EMBL/GenBank/DDBJ databases">
        <authorList>
            <person name="de Groot N.N."/>
        </authorList>
    </citation>
    <scope>NUCLEOTIDE SEQUENCE [LARGE SCALE GENOMIC DNA]</scope>
    <source>
        <strain evidence="6 7">CGMCC 4.2022</strain>
    </source>
</reference>
<dbReference type="InterPro" id="IPR012736">
    <property type="entry name" value="DhaK_1"/>
</dbReference>
<dbReference type="Gene3D" id="3.30.1180.20">
    <property type="entry name" value="Dihydroxyacetone kinase, domain 2"/>
    <property type="match status" value="1"/>
</dbReference>
<dbReference type="Gene3D" id="3.40.50.10440">
    <property type="entry name" value="Dihydroxyacetone kinase, domain 1"/>
    <property type="match status" value="1"/>
</dbReference>
<evidence type="ECO:0000256" key="1">
    <source>
        <dbReference type="ARBA" id="ARBA00022679"/>
    </source>
</evidence>
<keyword evidence="3 6" id="KW-0418">Kinase</keyword>
<keyword evidence="1" id="KW-0808">Transferase</keyword>
<dbReference type="AlphaFoldDB" id="A0A1H0AAH0"/>
<proteinExistence type="predicted"/>
<dbReference type="OrthoDB" id="9806345at2"/>
<evidence type="ECO:0000256" key="3">
    <source>
        <dbReference type="ARBA" id="ARBA00022777"/>
    </source>
</evidence>
<feature type="domain" description="DhaK" evidence="5">
    <location>
        <begin position="7"/>
        <end position="329"/>
    </location>
</feature>
<dbReference type="InterPro" id="IPR004006">
    <property type="entry name" value="DhaK_dom"/>
</dbReference>
<dbReference type="PANTHER" id="PTHR28629">
    <property type="entry name" value="TRIOKINASE/FMN CYCLASE"/>
    <property type="match status" value="1"/>
</dbReference>